<evidence type="ECO:0000259" key="3">
    <source>
        <dbReference type="SMART" id="SM00857"/>
    </source>
</evidence>
<gene>
    <name evidence="4" type="ordered locus">RPE_3829</name>
</gene>
<dbReference type="InterPro" id="IPR006119">
    <property type="entry name" value="Resolv_N"/>
</dbReference>
<sequence>MNGHFVAYYRVATDRRNKNGFGLEAQQQAVRTYLNGSEWTLLGEFTEIESGKGRARPELAKAMALCRQHKATLVIAELGRLARDVAFISGLMEGTGNKFVSVDQPGASPVDLHTSAAMAEKEGRAISARTRAALQAAKARGVRLGRPRGAR</sequence>
<dbReference type="HOGENOM" id="CLU_010686_0_2_5"/>
<dbReference type="PANTHER" id="PTHR30461:SF2">
    <property type="entry name" value="SERINE RECOMBINASE PINE-RELATED"/>
    <property type="match status" value="1"/>
</dbReference>
<reference evidence="4" key="1">
    <citation type="submission" date="2006-09" db="EMBL/GenBank/DDBJ databases">
        <title>Complete sequence of Rhodopseudomonas palustris BisA53.</title>
        <authorList>
            <consortium name="US DOE Joint Genome Institute"/>
            <person name="Copeland A."/>
            <person name="Lucas S."/>
            <person name="Lapidus A."/>
            <person name="Barry K."/>
            <person name="Detter J.C."/>
            <person name="Glavina del Rio T."/>
            <person name="Hammon N."/>
            <person name="Israni S."/>
            <person name="Dalin E."/>
            <person name="Tice H."/>
            <person name="Pitluck S."/>
            <person name="Chain P."/>
            <person name="Malfatti S."/>
            <person name="Shin M."/>
            <person name="Vergez L."/>
            <person name="Schmutz J."/>
            <person name="Larimer F."/>
            <person name="Land M."/>
            <person name="Hauser L."/>
            <person name="Pelletier D.A."/>
            <person name="Kyrpides N."/>
            <person name="Kim E."/>
            <person name="Harwood C.S."/>
            <person name="Oda Y."/>
            <person name="Richardson P."/>
        </authorList>
    </citation>
    <scope>NUCLEOTIDE SEQUENCE [LARGE SCALE GENOMIC DNA]</scope>
    <source>
        <strain evidence="4">BisA53</strain>
    </source>
</reference>
<dbReference type="AlphaFoldDB" id="Q07JX8"/>
<protein>
    <submittedName>
        <fullName evidence="4">Resolvase N-terminal domain protein</fullName>
    </submittedName>
</protein>
<keyword evidence="1" id="KW-0238">DNA-binding</keyword>
<feature type="domain" description="Resolvase/invertase-type recombinase catalytic" evidence="3">
    <location>
        <begin position="5"/>
        <end position="143"/>
    </location>
</feature>
<dbReference type="Pfam" id="PF00239">
    <property type="entry name" value="Resolvase"/>
    <property type="match status" value="1"/>
</dbReference>
<dbReference type="Gene3D" id="3.40.50.1390">
    <property type="entry name" value="Resolvase, N-terminal catalytic domain"/>
    <property type="match status" value="1"/>
</dbReference>
<dbReference type="SMART" id="SM00857">
    <property type="entry name" value="Resolvase"/>
    <property type="match status" value="1"/>
</dbReference>
<dbReference type="InterPro" id="IPR036162">
    <property type="entry name" value="Resolvase-like_N_sf"/>
</dbReference>
<dbReference type="PANTHER" id="PTHR30461">
    <property type="entry name" value="DNA-INVERTASE FROM LAMBDOID PROPHAGE"/>
    <property type="match status" value="1"/>
</dbReference>
<organism evidence="4">
    <name type="scientific">Rhodopseudomonas palustris (strain BisA53)</name>
    <dbReference type="NCBI Taxonomy" id="316055"/>
    <lineage>
        <taxon>Bacteria</taxon>
        <taxon>Pseudomonadati</taxon>
        <taxon>Pseudomonadota</taxon>
        <taxon>Alphaproteobacteria</taxon>
        <taxon>Hyphomicrobiales</taxon>
        <taxon>Nitrobacteraceae</taxon>
        <taxon>Rhodopseudomonas</taxon>
    </lineage>
</organism>
<dbReference type="InterPro" id="IPR050639">
    <property type="entry name" value="SSR_resolvase"/>
</dbReference>
<dbReference type="GO" id="GO:0003677">
    <property type="term" value="F:DNA binding"/>
    <property type="evidence" value="ECO:0007669"/>
    <property type="project" value="UniProtKB-KW"/>
</dbReference>
<dbReference type="eggNOG" id="COG1961">
    <property type="taxonomic scope" value="Bacteria"/>
</dbReference>
<dbReference type="EMBL" id="CP000463">
    <property type="protein sequence ID" value="ABJ07756.1"/>
    <property type="molecule type" value="Genomic_DNA"/>
</dbReference>
<dbReference type="SUPFAM" id="SSF53041">
    <property type="entry name" value="Resolvase-like"/>
    <property type="match status" value="1"/>
</dbReference>
<dbReference type="STRING" id="316055.RPE_3829"/>
<evidence type="ECO:0000313" key="4">
    <source>
        <dbReference type="EMBL" id="ABJ07756.1"/>
    </source>
</evidence>
<keyword evidence="2" id="KW-0233">DNA recombination</keyword>
<dbReference type="CDD" id="cd00338">
    <property type="entry name" value="Ser_Recombinase"/>
    <property type="match status" value="1"/>
</dbReference>
<dbReference type="OrthoDB" id="2290206at2"/>
<name>Q07JX8_RHOP5</name>
<accession>Q07JX8</accession>
<evidence type="ECO:0000256" key="2">
    <source>
        <dbReference type="ARBA" id="ARBA00023172"/>
    </source>
</evidence>
<dbReference type="GO" id="GO:0000150">
    <property type="term" value="F:DNA strand exchange activity"/>
    <property type="evidence" value="ECO:0007669"/>
    <property type="project" value="InterPro"/>
</dbReference>
<proteinExistence type="predicted"/>
<evidence type="ECO:0000256" key="1">
    <source>
        <dbReference type="ARBA" id="ARBA00023125"/>
    </source>
</evidence>
<dbReference type="KEGG" id="rpe:RPE_3829"/>